<feature type="compositionally biased region" description="Polar residues" evidence="1">
    <location>
        <begin position="1"/>
        <end position="19"/>
    </location>
</feature>
<dbReference type="Proteomes" id="UP000001072">
    <property type="component" value="Unassembled WGS sequence"/>
</dbReference>
<gene>
    <name evidence="2" type="ORF">MELLADRAFT_66911</name>
</gene>
<dbReference type="InParanoid" id="F4S129"/>
<evidence type="ECO:0000313" key="2">
    <source>
        <dbReference type="EMBL" id="EGG01712.1"/>
    </source>
</evidence>
<proteinExistence type="predicted"/>
<accession>F4S129</accession>
<dbReference type="EMBL" id="GL883136">
    <property type="protein sequence ID" value="EGG01712.1"/>
    <property type="molecule type" value="Genomic_DNA"/>
</dbReference>
<name>F4S129_MELLP</name>
<evidence type="ECO:0000256" key="1">
    <source>
        <dbReference type="SAM" id="MobiDB-lite"/>
    </source>
</evidence>
<evidence type="ECO:0000313" key="3">
    <source>
        <dbReference type="Proteomes" id="UP000001072"/>
    </source>
</evidence>
<dbReference type="KEGG" id="mlr:MELLADRAFT_66911"/>
<dbReference type="VEuPathDB" id="FungiDB:MELLADRAFT_66911"/>
<dbReference type="HOGENOM" id="CLU_1661157_0_0_1"/>
<dbReference type="RefSeq" id="XP_007415057.1">
    <property type="nucleotide sequence ID" value="XM_007414995.1"/>
</dbReference>
<feature type="region of interest" description="Disordered" evidence="1">
    <location>
        <begin position="1"/>
        <end position="60"/>
    </location>
</feature>
<organism evidence="3">
    <name type="scientific">Melampsora larici-populina (strain 98AG31 / pathotype 3-4-7)</name>
    <name type="common">Poplar leaf rust fungus</name>
    <dbReference type="NCBI Taxonomy" id="747676"/>
    <lineage>
        <taxon>Eukaryota</taxon>
        <taxon>Fungi</taxon>
        <taxon>Dikarya</taxon>
        <taxon>Basidiomycota</taxon>
        <taxon>Pucciniomycotina</taxon>
        <taxon>Pucciniomycetes</taxon>
        <taxon>Pucciniales</taxon>
        <taxon>Melampsoraceae</taxon>
        <taxon>Melampsora</taxon>
    </lineage>
</organism>
<protein>
    <submittedName>
        <fullName evidence="2">Uncharacterized protein</fullName>
    </submittedName>
</protein>
<sequence length="159" mass="17537">MPPKQHTSCVPSGSSSTPTAKRHRGPKETPEAPKQMDTARPTAQPLNVTTPIPPPPPAPVLQIPVLVKTAEDNESDDLIHPDDNPHLPPRNVFKTMLTHVTIFFRTMMTPNHLEVNILLKITNLRMILIYSIYLITNLNIQLASAPASPKPSNYSAKDT</sequence>
<keyword evidence="3" id="KW-1185">Reference proteome</keyword>
<reference evidence="3" key="1">
    <citation type="journal article" date="2011" name="Proc. Natl. Acad. Sci. U.S.A.">
        <title>Obligate biotrophy features unraveled by the genomic analysis of rust fungi.</title>
        <authorList>
            <person name="Duplessis S."/>
            <person name="Cuomo C.A."/>
            <person name="Lin Y.-C."/>
            <person name="Aerts A."/>
            <person name="Tisserant E."/>
            <person name="Veneault-Fourrey C."/>
            <person name="Joly D.L."/>
            <person name="Hacquard S."/>
            <person name="Amselem J."/>
            <person name="Cantarel B.L."/>
            <person name="Chiu R."/>
            <person name="Coutinho P.M."/>
            <person name="Feau N."/>
            <person name="Field M."/>
            <person name="Frey P."/>
            <person name="Gelhaye E."/>
            <person name="Goldberg J."/>
            <person name="Grabherr M.G."/>
            <person name="Kodira C.D."/>
            <person name="Kohler A."/>
            <person name="Kuees U."/>
            <person name="Lindquist E.A."/>
            <person name="Lucas S.M."/>
            <person name="Mago R."/>
            <person name="Mauceli E."/>
            <person name="Morin E."/>
            <person name="Murat C."/>
            <person name="Pangilinan J.L."/>
            <person name="Park R."/>
            <person name="Pearson M."/>
            <person name="Quesneville H."/>
            <person name="Rouhier N."/>
            <person name="Sakthikumar S."/>
            <person name="Salamov A.A."/>
            <person name="Schmutz J."/>
            <person name="Selles B."/>
            <person name="Shapiro H."/>
            <person name="Tanguay P."/>
            <person name="Tuskan G.A."/>
            <person name="Henrissat B."/>
            <person name="Van de Peer Y."/>
            <person name="Rouze P."/>
            <person name="Ellis J.G."/>
            <person name="Dodds P.N."/>
            <person name="Schein J.E."/>
            <person name="Zhong S."/>
            <person name="Hamelin R.C."/>
            <person name="Grigoriev I.V."/>
            <person name="Szabo L.J."/>
            <person name="Martin F."/>
        </authorList>
    </citation>
    <scope>NUCLEOTIDE SEQUENCE [LARGE SCALE GENOMIC DNA]</scope>
    <source>
        <strain evidence="3">98AG31 / pathotype 3-4-7</strain>
    </source>
</reference>
<dbReference type="GeneID" id="18930725"/>
<dbReference type="AlphaFoldDB" id="F4S129"/>